<sequence>MIDQSGIRTQDAPHPSIALAGHITDDVEDVRQYFSVCFVITPVTAAVLPVNWTLNPQGWDGCVRDTLMARLTSTIPRPLATRARALSSFLTGRTPRLLSGYQPPSSSCSEGAGAPEPASALL</sequence>
<dbReference type="EMBL" id="LJAM02000869">
    <property type="protein sequence ID" value="RAP67882.1"/>
    <property type="molecule type" value="Genomic_DNA"/>
</dbReference>
<evidence type="ECO:0000313" key="3">
    <source>
        <dbReference type="Proteomes" id="UP000244334"/>
    </source>
</evidence>
<protein>
    <submittedName>
        <fullName evidence="2">Uncharacterized protein</fullName>
    </submittedName>
</protein>
<accession>A0A328TF54</accession>
<gene>
    <name evidence="2" type="ORF">ACZ87_03904</name>
</gene>
<dbReference type="Proteomes" id="UP000244334">
    <property type="component" value="Unassembled WGS sequence"/>
</dbReference>
<organism evidence="2 3">
    <name type="scientific">Candidatus Erwinia dacicola</name>
    <dbReference type="NCBI Taxonomy" id="252393"/>
    <lineage>
        <taxon>Bacteria</taxon>
        <taxon>Pseudomonadati</taxon>
        <taxon>Pseudomonadota</taxon>
        <taxon>Gammaproteobacteria</taxon>
        <taxon>Enterobacterales</taxon>
        <taxon>Erwiniaceae</taxon>
        <taxon>Erwinia</taxon>
    </lineage>
</organism>
<comment type="caution">
    <text evidence="2">The sequence shown here is derived from an EMBL/GenBank/DDBJ whole genome shotgun (WGS) entry which is preliminary data.</text>
</comment>
<dbReference type="AlphaFoldDB" id="A0A328TF54"/>
<proteinExistence type="predicted"/>
<evidence type="ECO:0000256" key="1">
    <source>
        <dbReference type="SAM" id="MobiDB-lite"/>
    </source>
</evidence>
<reference evidence="2" key="1">
    <citation type="submission" date="2018-04" db="EMBL/GenBank/DDBJ databases">
        <title>Genomes of the Obligate Erwinia dacicola and Facultative Enterobacter sp. OLF Endosymbionts of the Olive Fruit fly, Bactrocera oleae.</title>
        <authorList>
            <person name="Estes A.M."/>
            <person name="Hearn D.J."/>
            <person name="Agarwal S."/>
            <person name="Pierson E.A."/>
            <person name="Dunning-Hotopp J.C."/>
        </authorList>
    </citation>
    <scope>NUCLEOTIDE SEQUENCE [LARGE SCALE GENOMIC DNA]</scope>
    <source>
        <strain evidence="2">Oroville</strain>
    </source>
</reference>
<feature type="region of interest" description="Disordered" evidence="1">
    <location>
        <begin position="94"/>
        <end position="122"/>
    </location>
</feature>
<evidence type="ECO:0000313" key="2">
    <source>
        <dbReference type="EMBL" id="RAP67882.1"/>
    </source>
</evidence>
<name>A0A328TF54_9GAMM</name>
<keyword evidence="3" id="KW-1185">Reference proteome</keyword>